<dbReference type="Pfam" id="PF02944">
    <property type="entry name" value="BESS"/>
    <property type="match status" value="1"/>
</dbReference>
<feature type="region of interest" description="Disordered" evidence="1">
    <location>
        <begin position="357"/>
        <end position="377"/>
    </location>
</feature>
<dbReference type="AlphaFoldDB" id="A0ABD6EW57"/>
<evidence type="ECO:0000313" key="3">
    <source>
        <dbReference type="EMBL" id="MFH4984126.1"/>
    </source>
</evidence>
<gene>
    <name evidence="3" type="ORF">AB6A40_010835</name>
</gene>
<protein>
    <recommendedName>
        <fullName evidence="2">BESS domain-containing protein</fullName>
    </recommendedName>
</protein>
<feature type="domain" description="BESS" evidence="2">
    <location>
        <begin position="305"/>
        <end position="334"/>
    </location>
</feature>
<evidence type="ECO:0000256" key="1">
    <source>
        <dbReference type="SAM" id="MobiDB-lite"/>
    </source>
</evidence>
<name>A0ABD6EW57_9BILA</name>
<feature type="region of interest" description="Disordered" evidence="1">
    <location>
        <begin position="1"/>
        <end position="40"/>
    </location>
</feature>
<dbReference type="InterPro" id="IPR004210">
    <property type="entry name" value="BESS_motif"/>
</dbReference>
<accession>A0ABD6EW57</accession>
<dbReference type="EMBL" id="JBGFUD010015375">
    <property type="protein sequence ID" value="MFH4984126.1"/>
    <property type="molecule type" value="Genomic_DNA"/>
</dbReference>
<comment type="caution">
    <text evidence="3">The sequence shown here is derived from an EMBL/GenBank/DDBJ whole genome shotgun (WGS) entry which is preliminary data.</text>
</comment>
<sequence length="377" mass="40425">MLAAASPCSSTSSEIDVGTASSFAAQQQSSQQQAQQIPQPQQQNMILLTPVSQHAKPTPPQAVFSKTDPQPRIGQPITTADGSIVTVTARGTAPLTSIVKKDVSIRTNDGGTVTMIIDPTTFYQHGSQKMYRLVNVSELNPDLLPSASGGNASTNEVKVIGIPPRRKRVAAGSVQGMSNGRGQLGDDLILDDGIGEKTVTIDPALIAASPPPIANDRVLLDHHSNVQSSSSGMVLSQHNVQQVHHQQQLGSAQQQHHQGVMGSLRHQQQQTQGRFVAQQVAVQQPQYTVLATQPVQSQFEQELIFANSIATHLSRLNEDEKAVAKMNIQRILMDARFGMGACARMINDEELSEAAANSSAHDIVTSQQQIAATPPRR</sequence>
<evidence type="ECO:0000259" key="2">
    <source>
        <dbReference type="Pfam" id="PF02944"/>
    </source>
</evidence>
<organism evidence="3 4">
    <name type="scientific">Gnathostoma spinigerum</name>
    <dbReference type="NCBI Taxonomy" id="75299"/>
    <lineage>
        <taxon>Eukaryota</taxon>
        <taxon>Metazoa</taxon>
        <taxon>Ecdysozoa</taxon>
        <taxon>Nematoda</taxon>
        <taxon>Chromadorea</taxon>
        <taxon>Rhabditida</taxon>
        <taxon>Spirurina</taxon>
        <taxon>Gnathostomatomorpha</taxon>
        <taxon>Gnathostomatoidea</taxon>
        <taxon>Gnathostomatidae</taxon>
        <taxon>Gnathostoma</taxon>
    </lineage>
</organism>
<dbReference type="Proteomes" id="UP001608902">
    <property type="component" value="Unassembled WGS sequence"/>
</dbReference>
<feature type="region of interest" description="Disordered" evidence="1">
    <location>
        <begin position="53"/>
        <end position="77"/>
    </location>
</feature>
<proteinExistence type="predicted"/>
<feature type="compositionally biased region" description="Low complexity" evidence="1">
    <location>
        <begin position="20"/>
        <end position="40"/>
    </location>
</feature>
<evidence type="ECO:0000313" key="4">
    <source>
        <dbReference type="Proteomes" id="UP001608902"/>
    </source>
</evidence>
<reference evidence="3 4" key="1">
    <citation type="submission" date="2024-08" db="EMBL/GenBank/DDBJ databases">
        <title>Gnathostoma spinigerum genome.</title>
        <authorList>
            <person name="Gonzalez-Bertolin B."/>
            <person name="Monzon S."/>
            <person name="Zaballos A."/>
            <person name="Jimenez P."/>
            <person name="Dekumyoy P."/>
            <person name="Varona S."/>
            <person name="Cuesta I."/>
            <person name="Sumanam S."/>
            <person name="Adisakwattana P."/>
            <person name="Gasser R.B."/>
            <person name="Hernandez-Gonzalez A."/>
            <person name="Young N.D."/>
            <person name="Perteguer M.J."/>
        </authorList>
    </citation>
    <scope>NUCLEOTIDE SEQUENCE [LARGE SCALE GENOMIC DNA]</scope>
    <source>
        <strain evidence="3">AL3</strain>
        <tissue evidence="3">Liver</tissue>
    </source>
</reference>
<keyword evidence="4" id="KW-1185">Reference proteome</keyword>